<dbReference type="AlphaFoldDB" id="A0A1I7XBP6"/>
<accession>A0A1I7XBP6</accession>
<organism evidence="1 2">
    <name type="scientific">Heterorhabditis bacteriophora</name>
    <name type="common">Entomopathogenic nematode worm</name>
    <dbReference type="NCBI Taxonomy" id="37862"/>
    <lineage>
        <taxon>Eukaryota</taxon>
        <taxon>Metazoa</taxon>
        <taxon>Ecdysozoa</taxon>
        <taxon>Nematoda</taxon>
        <taxon>Chromadorea</taxon>
        <taxon>Rhabditida</taxon>
        <taxon>Rhabditina</taxon>
        <taxon>Rhabditomorpha</taxon>
        <taxon>Strongyloidea</taxon>
        <taxon>Heterorhabditidae</taxon>
        <taxon>Heterorhabditis</taxon>
    </lineage>
</organism>
<evidence type="ECO:0000313" key="2">
    <source>
        <dbReference type="WBParaSite" id="Hba_15103"/>
    </source>
</evidence>
<keyword evidence="1" id="KW-1185">Reference proteome</keyword>
<protein>
    <submittedName>
        <fullName evidence="2">Ovule protein</fullName>
    </submittedName>
</protein>
<evidence type="ECO:0000313" key="1">
    <source>
        <dbReference type="Proteomes" id="UP000095283"/>
    </source>
</evidence>
<sequence>MNTIQYAFSLMNASAVKHASVPFDNQVVYSNPRCISDWAIKLLQTTKWHSILNHRGLMSISASYY</sequence>
<name>A0A1I7XBP6_HETBA</name>
<proteinExistence type="predicted"/>
<reference evidence="2" key="1">
    <citation type="submission" date="2016-11" db="UniProtKB">
        <authorList>
            <consortium name="WormBaseParasite"/>
        </authorList>
    </citation>
    <scope>IDENTIFICATION</scope>
</reference>
<dbReference type="Proteomes" id="UP000095283">
    <property type="component" value="Unplaced"/>
</dbReference>
<dbReference type="WBParaSite" id="Hba_15103">
    <property type="protein sequence ID" value="Hba_15103"/>
    <property type="gene ID" value="Hba_15103"/>
</dbReference>